<feature type="transmembrane region" description="Helical" evidence="6">
    <location>
        <begin position="48"/>
        <end position="66"/>
    </location>
</feature>
<feature type="transmembrane region" description="Helical" evidence="6">
    <location>
        <begin position="208"/>
        <end position="226"/>
    </location>
</feature>
<comment type="subcellular location">
    <subcellularLocation>
        <location evidence="1">Membrane</location>
        <topology evidence="1">Multi-pass membrane protein</topology>
    </subcellularLocation>
</comment>
<dbReference type="SUPFAM" id="SSF103473">
    <property type="entry name" value="MFS general substrate transporter"/>
    <property type="match status" value="1"/>
</dbReference>
<dbReference type="GO" id="GO:0022857">
    <property type="term" value="F:transmembrane transporter activity"/>
    <property type="evidence" value="ECO:0007669"/>
    <property type="project" value="InterPro"/>
</dbReference>
<feature type="transmembrane region" description="Helical" evidence="6">
    <location>
        <begin position="361"/>
        <end position="380"/>
    </location>
</feature>
<evidence type="ECO:0000313" key="7">
    <source>
        <dbReference type="EMBL" id="ABG58869.1"/>
    </source>
</evidence>
<evidence type="ECO:0000256" key="2">
    <source>
        <dbReference type="ARBA" id="ARBA00005982"/>
    </source>
</evidence>
<keyword evidence="8" id="KW-1185">Reference proteome</keyword>
<comment type="similarity">
    <text evidence="2">Belongs to the major facilitator superfamily. Proton-dependent oligopeptide transporter (POT/PTR) (TC 2.A.17) family.</text>
</comment>
<dbReference type="GO" id="GO:0006857">
    <property type="term" value="P:oligopeptide transport"/>
    <property type="evidence" value="ECO:0007669"/>
    <property type="project" value="InterPro"/>
</dbReference>
<dbReference type="EMBL" id="CP000383">
    <property type="protein sequence ID" value="ABG58869.1"/>
    <property type="molecule type" value="Genomic_DNA"/>
</dbReference>
<feature type="transmembrane region" description="Helical" evidence="6">
    <location>
        <begin position="162"/>
        <end position="180"/>
    </location>
</feature>
<name>A0A6N4SRD9_CYTH3</name>
<dbReference type="InterPro" id="IPR000109">
    <property type="entry name" value="POT_fam"/>
</dbReference>
<feature type="transmembrane region" description="Helical" evidence="6">
    <location>
        <begin position="96"/>
        <end position="114"/>
    </location>
</feature>
<reference evidence="7 8" key="1">
    <citation type="journal article" date="2007" name="Appl. Environ. Microbiol.">
        <title>Genome sequence of the cellulolytic gliding bacterium Cytophaga hutchinsonii.</title>
        <authorList>
            <person name="Xie G."/>
            <person name="Bruce D.C."/>
            <person name="Challacombe J.F."/>
            <person name="Chertkov O."/>
            <person name="Detter J.C."/>
            <person name="Gilna P."/>
            <person name="Han C.S."/>
            <person name="Lucas S."/>
            <person name="Misra M."/>
            <person name="Myers G.L."/>
            <person name="Richardson P."/>
            <person name="Tapia R."/>
            <person name="Thayer N."/>
            <person name="Thompson L.S."/>
            <person name="Brettin T.S."/>
            <person name="Henrissat B."/>
            <person name="Wilson D.B."/>
            <person name="McBride M.J."/>
        </authorList>
    </citation>
    <scope>NUCLEOTIDE SEQUENCE [LARGE SCALE GENOMIC DNA]</scope>
    <source>
        <strain evidence="8">ATCC 33406 / DSM 1761 / CIP 103989 / NBRC 15051 / NCIMB 9469 / D465</strain>
    </source>
</reference>
<evidence type="ECO:0000256" key="1">
    <source>
        <dbReference type="ARBA" id="ARBA00004141"/>
    </source>
</evidence>
<dbReference type="OrthoDB" id="9772725at2"/>
<dbReference type="GO" id="GO:0016020">
    <property type="term" value="C:membrane"/>
    <property type="evidence" value="ECO:0007669"/>
    <property type="project" value="UniProtKB-SubCell"/>
</dbReference>
<dbReference type="PANTHER" id="PTHR11654">
    <property type="entry name" value="OLIGOPEPTIDE TRANSPORTER-RELATED"/>
    <property type="match status" value="1"/>
</dbReference>
<organism evidence="7 8">
    <name type="scientific">Cytophaga hutchinsonii (strain ATCC 33406 / DSM 1761 / CIP 103989 / NBRC 15051 / NCIMB 9469 / D465)</name>
    <dbReference type="NCBI Taxonomy" id="269798"/>
    <lineage>
        <taxon>Bacteria</taxon>
        <taxon>Pseudomonadati</taxon>
        <taxon>Bacteroidota</taxon>
        <taxon>Cytophagia</taxon>
        <taxon>Cytophagales</taxon>
        <taxon>Cytophagaceae</taxon>
        <taxon>Cytophaga</taxon>
    </lineage>
</organism>
<evidence type="ECO:0000256" key="3">
    <source>
        <dbReference type="ARBA" id="ARBA00022692"/>
    </source>
</evidence>
<dbReference type="Pfam" id="PF00854">
    <property type="entry name" value="PTR2"/>
    <property type="match status" value="2"/>
</dbReference>
<dbReference type="InterPro" id="IPR018456">
    <property type="entry name" value="PTR2_symporter_CS"/>
</dbReference>
<feature type="transmembrane region" description="Helical" evidence="6">
    <location>
        <begin position="263"/>
        <end position="284"/>
    </location>
</feature>
<dbReference type="InterPro" id="IPR036259">
    <property type="entry name" value="MFS_trans_sf"/>
</dbReference>
<gene>
    <name evidence="7" type="primary">ydgR</name>
    <name evidence="7" type="ordered locus">CHU_1599</name>
</gene>
<feature type="transmembrane region" description="Helical" evidence="6">
    <location>
        <begin position="73"/>
        <end position="90"/>
    </location>
</feature>
<evidence type="ECO:0000256" key="6">
    <source>
        <dbReference type="SAM" id="Phobius"/>
    </source>
</evidence>
<sequence>MPSGIPFIVGNEAAERFSFYGMRAILAVFMTSYLHMTESTATEWAHTFNSAVYFTPILGAFLADIFIGKYRTILYLSVLYCFGHLVLALNESKDGLFWGLTLISIGAGGIKPCVSAHVGDQFGIKNKHLIERVFSIFYFAVNFGSLFSTLLIPYLLEHYGPAYAFGLPGILMFVATFIFWSGRNKFVHVPPFGKAYFKTVFGKEGLSAIGRLIFIYAFIAIFWALYDQHASTWVYQSKSAFLNKDINLFGLVEFTLLPSQIQAANPVLVLVLIPAFAFFIYPALNKIITLKPLIKILLGMFMCVLAFLVAAYIEKRISSGIETSVWWQFLAYLILTMAEVMVSITALEFSYTQAPNQMKSTVMGIFMFSISLGNILVAVISNYNNLHEEVKTVEIGTKTYISIKDYTPVKGEKIEFEDGTGLFILQQNSKTSLMDTIPLGGTYLVGDVDAVSNRFTLEDNGWHAIQTIKKSELPKGYKVVFHRFKHQSYFYMYALLMFVTAVLFIGVALKYKGKTYIQGEAV</sequence>
<keyword evidence="4 6" id="KW-1133">Transmembrane helix</keyword>
<keyword evidence="3 6" id="KW-0812">Transmembrane</keyword>
<dbReference type="PROSITE" id="PS01022">
    <property type="entry name" value="PTR2_1"/>
    <property type="match status" value="1"/>
</dbReference>
<feature type="transmembrane region" description="Helical" evidence="6">
    <location>
        <begin position="325"/>
        <end position="349"/>
    </location>
</feature>
<protein>
    <submittedName>
        <fullName evidence="7">Oligopeptide transporter</fullName>
    </submittedName>
</protein>
<keyword evidence="5 6" id="KW-0472">Membrane</keyword>
<dbReference type="CDD" id="cd17347">
    <property type="entry name" value="MFS_SLC15A1_2_like"/>
    <property type="match status" value="1"/>
</dbReference>
<evidence type="ECO:0000256" key="5">
    <source>
        <dbReference type="ARBA" id="ARBA00023136"/>
    </source>
</evidence>
<dbReference type="AlphaFoldDB" id="A0A6N4SRD9"/>
<evidence type="ECO:0000256" key="4">
    <source>
        <dbReference type="ARBA" id="ARBA00022989"/>
    </source>
</evidence>
<dbReference type="Gene3D" id="1.20.1250.20">
    <property type="entry name" value="MFS general substrate transporter like domains"/>
    <property type="match status" value="2"/>
</dbReference>
<proteinExistence type="inferred from homology"/>
<dbReference type="KEGG" id="chu:CHU_1599"/>
<feature type="transmembrane region" description="Helical" evidence="6">
    <location>
        <begin position="17"/>
        <end position="36"/>
    </location>
</feature>
<accession>A0A6N4SRD9</accession>
<feature type="transmembrane region" description="Helical" evidence="6">
    <location>
        <begin position="135"/>
        <end position="156"/>
    </location>
</feature>
<dbReference type="Proteomes" id="UP000001822">
    <property type="component" value="Chromosome"/>
</dbReference>
<feature type="transmembrane region" description="Helical" evidence="6">
    <location>
        <begin position="296"/>
        <end position="313"/>
    </location>
</feature>
<feature type="transmembrane region" description="Helical" evidence="6">
    <location>
        <begin position="490"/>
        <end position="509"/>
    </location>
</feature>
<evidence type="ECO:0000313" key="8">
    <source>
        <dbReference type="Proteomes" id="UP000001822"/>
    </source>
</evidence>